<proteinExistence type="predicted"/>
<evidence type="ECO:0000256" key="1">
    <source>
        <dbReference type="ARBA" id="ARBA00022531"/>
    </source>
</evidence>
<evidence type="ECO:0000313" key="5">
    <source>
        <dbReference type="EMBL" id="KAA9004642.1"/>
    </source>
</evidence>
<feature type="signal peptide" evidence="3">
    <location>
        <begin position="1"/>
        <end position="33"/>
    </location>
</feature>
<keyword evidence="6" id="KW-1185">Reference proteome</keyword>
<accession>A0A5J5GA10</accession>
<dbReference type="EMBL" id="VYKK01000014">
    <property type="protein sequence ID" value="KAA9004642.1"/>
    <property type="molecule type" value="Genomic_DNA"/>
</dbReference>
<dbReference type="PANTHER" id="PTHR47199:SF2">
    <property type="entry name" value="PHOTOSYSTEM II STABILITY_ASSEMBLY FACTOR HCF136, CHLOROPLASTIC"/>
    <property type="match status" value="1"/>
</dbReference>
<organism evidence="5 6">
    <name type="scientific">Paenibacillus spiritus</name>
    <dbReference type="NCBI Taxonomy" id="2496557"/>
    <lineage>
        <taxon>Bacteria</taxon>
        <taxon>Bacillati</taxon>
        <taxon>Bacillota</taxon>
        <taxon>Bacilli</taxon>
        <taxon>Bacillales</taxon>
        <taxon>Paenibacillaceae</taxon>
        <taxon>Paenibacillus</taxon>
    </lineage>
</organism>
<name>A0A5J5GA10_9BACL</name>
<dbReference type="RefSeq" id="WP_150458238.1">
    <property type="nucleotide sequence ID" value="NZ_VYKK01000014.1"/>
</dbReference>
<evidence type="ECO:0000313" key="6">
    <source>
        <dbReference type="Proteomes" id="UP000367750"/>
    </source>
</evidence>
<dbReference type="SUPFAM" id="SSF110296">
    <property type="entry name" value="Oligoxyloglucan reducing end-specific cellobiohydrolase"/>
    <property type="match status" value="2"/>
</dbReference>
<dbReference type="Gene3D" id="2.130.10.10">
    <property type="entry name" value="YVTN repeat-like/Quinoprotein amine dehydrogenase"/>
    <property type="match status" value="2"/>
</dbReference>
<dbReference type="Pfam" id="PF14870">
    <property type="entry name" value="PSII_BNR"/>
    <property type="match status" value="1"/>
</dbReference>
<evidence type="ECO:0000256" key="3">
    <source>
        <dbReference type="SAM" id="SignalP"/>
    </source>
</evidence>
<evidence type="ECO:0000259" key="4">
    <source>
        <dbReference type="Pfam" id="PF14870"/>
    </source>
</evidence>
<dbReference type="Proteomes" id="UP000367750">
    <property type="component" value="Unassembled WGS sequence"/>
</dbReference>
<feature type="domain" description="Photosynthesis system II assembly factor Ycf48/Hcf136-like" evidence="4">
    <location>
        <begin position="110"/>
        <end position="229"/>
    </location>
</feature>
<dbReference type="InterPro" id="IPR015943">
    <property type="entry name" value="WD40/YVTN_repeat-like_dom_sf"/>
</dbReference>
<protein>
    <recommendedName>
        <fullName evidence="4">Photosynthesis system II assembly factor Ycf48/Hcf136-like domain-containing protein</fullName>
    </recommendedName>
</protein>
<dbReference type="GO" id="GO:0009523">
    <property type="term" value="C:photosystem II"/>
    <property type="evidence" value="ECO:0007669"/>
    <property type="project" value="UniProtKB-KW"/>
</dbReference>
<keyword evidence="3" id="KW-0732">Signal</keyword>
<reference evidence="5 6" key="1">
    <citation type="submission" date="2019-09" db="EMBL/GenBank/DDBJ databases">
        <title>Bacillus ochoae sp. nov., Paenibacillus whitsoniae sp. nov., Paenibacillus spiritus sp. nov. Isolated from the Mars Exploration Rover during spacecraft assembly.</title>
        <authorList>
            <person name="Seuylemezian A."/>
            <person name="Vaishampayan P."/>
        </authorList>
    </citation>
    <scope>NUCLEOTIDE SEQUENCE [LARGE SCALE GENOMIC DNA]</scope>
    <source>
        <strain evidence="5 6">MER_111</strain>
    </source>
</reference>
<dbReference type="GO" id="GO:0015979">
    <property type="term" value="P:photosynthesis"/>
    <property type="evidence" value="ECO:0007669"/>
    <property type="project" value="UniProtKB-KW"/>
</dbReference>
<dbReference type="AlphaFoldDB" id="A0A5J5GA10"/>
<dbReference type="PANTHER" id="PTHR47199">
    <property type="entry name" value="PHOTOSYSTEM II STABILITY/ASSEMBLY FACTOR HCF136, CHLOROPLASTIC"/>
    <property type="match status" value="1"/>
</dbReference>
<dbReference type="InterPro" id="IPR028203">
    <property type="entry name" value="PSII_CF48-like_dom"/>
</dbReference>
<gene>
    <name evidence="5" type="ORF">F4V43_10700</name>
</gene>
<feature type="chain" id="PRO_5039662963" description="Photosynthesis system II assembly factor Ycf48/Hcf136-like domain-containing protein" evidence="3">
    <location>
        <begin position="34"/>
        <end position="398"/>
    </location>
</feature>
<dbReference type="OrthoDB" id="2661955at2"/>
<sequence length="398" mass="41328">MKKDNRHSGRTAVTWKALLAAVLILGGAGPSPALTASAAPASKTSASCGTGDHGLLQSLQASAAAQNTALHFTDLDFLSAGIGRAAGPGFLIGTSDGGCSFQTIYQGQWQFADIEFPNNVEGWALASTASGTGRYLIRTADGGSTWKRIDGLPLTMSRIDFPDRRTGFAYDWASAYATGDGGSTWSKLPLPANTRGAAFASRSLGYASVVVPGTGYRVMKTADGGKHWKKVLTVPFDSPYYTEIRIRGSQVWAVLYGGVGMSQTSYSLYASRDGGSHWRRVIAADSAGGGPAPGTGPALLTEGPAAGKPGNLSLASGGVAFLLGYSPAGEQIGVGRSTDGGLTWSNRPVLPGYDGSISFVGPNEGWMAADTPKGWALYATGDGGMTWSKKFSFLKREE</sequence>
<keyword evidence="2" id="KW-0604">Photosystem II</keyword>
<keyword evidence="1" id="KW-0602">Photosynthesis</keyword>
<evidence type="ECO:0000256" key="2">
    <source>
        <dbReference type="ARBA" id="ARBA00023276"/>
    </source>
</evidence>
<comment type="caution">
    <text evidence="5">The sequence shown here is derived from an EMBL/GenBank/DDBJ whole genome shotgun (WGS) entry which is preliminary data.</text>
</comment>